<evidence type="ECO:0000313" key="10">
    <source>
        <dbReference type="Proteomes" id="UP001055200"/>
    </source>
</evidence>
<accession>A0ABY3U3U2</accession>
<keyword evidence="6" id="KW-0472">Membrane</keyword>
<dbReference type="NCBIfam" id="TIGR03923">
    <property type="entry name" value="T7SS_EccE"/>
    <property type="match status" value="1"/>
</dbReference>
<evidence type="ECO:0000256" key="4">
    <source>
        <dbReference type="ARBA" id="ARBA00022692"/>
    </source>
</evidence>
<keyword evidence="10" id="KW-1185">Reference proteome</keyword>
<name>A0ABY3U3U2_9MYCO</name>
<evidence type="ECO:0000256" key="1">
    <source>
        <dbReference type="ARBA" id="ARBA00004236"/>
    </source>
</evidence>
<feature type="domain" description="Type VII secretion system protein EccE" evidence="8">
    <location>
        <begin position="161"/>
        <end position="250"/>
    </location>
</feature>
<dbReference type="InterPro" id="IPR021368">
    <property type="entry name" value="T7SS_EccE"/>
</dbReference>
<keyword evidence="3" id="KW-1003">Cell membrane</keyword>
<dbReference type="EMBL" id="CP092365">
    <property type="protein sequence ID" value="ULN52766.1"/>
    <property type="molecule type" value="Genomic_DNA"/>
</dbReference>
<evidence type="ECO:0000256" key="2">
    <source>
        <dbReference type="ARBA" id="ARBA00007759"/>
    </source>
</evidence>
<gene>
    <name evidence="9" type="primary">eccE</name>
    <name evidence="9" type="ORF">MIU77_18425</name>
</gene>
<proteinExistence type="inferred from homology"/>
<dbReference type="Pfam" id="PF11203">
    <property type="entry name" value="EccE"/>
    <property type="match status" value="1"/>
</dbReference>
<evidence type="ECO:0000259" key="8">
    <source>
        <dbReference type="Pfam" id="PF11203"/>
    </source>
</evidence>
<reference evidence="9" key="1">
    <citation type="submission" date="2022-08" db="EMBL/GenBank/DDBJ databases">
        <title>Complete genome sequence of 14 non-tuberculosis mycobacteria type-strains.</title>
        <authorList>
            <person name="Igarashi Y."/>
            <person name="Osugi A."/>
            <person name="Mitarai S."/>
        </authorList>
    </citation>
    <scope>NUCLEOTIDE SEQUENCE</scope>
    <source>
        <strain evidence="9">DSM 45575</strain>
    </source>
</reference>
<feature type="chain" id="PRO_5045503620" evidence="7">
    <location>
        <begin position="23"/>
        <end position="505"/>
    </location>
</feature>
<comment type="similarity">
    <text evidence="2">Belongs to the EccE family.</text>
</comment>
<keyword evidence="4" id="KW-0812">Transmembrane</keyword>
<feature type="signal peptide" evidence="7">
    <location>
        <begin position="1"/>
        <end position="22"/>
    </location>
</feature>
<dbReference type="Proteomes" id="UP001055200">
    <property type="component" value="Chromosome"/>
</dbReference>
<keyword evidence="7" id="KW-0732">Signal</keyword>
<protein>
    <submittedName>
        <fullName evidence="9">Type VII secretion protein EccE</fullName>
    </submittedName>
</protein>
<dbReference type="InterPro" id="IPR050051">
    <property type="entry name" value="EccE_dom"/>
</dbReference>
<evidence type="ECO:0000256" key="3">
    <source>
        <dbReference type="ARBA" id="ARBA00022475"/>
    </source>
</evidence>
<evidence type="ECO:0000313" key="9">
    <source>
        <dbReference type="EMBL" id="ULN52766.1"/>
    </source>
</evidence>
<evidence type="ECO:0000256" key="5">
    <source>
        <dbReference type="ARBA" id="ARBA00022989"/>
    </source>
</evidence>
<keyword evidence="5" id="KW-1133">Transmembrane helix</keyword>
<comment type="subcellular location">
    <subcellularLocation>
        <location evidence="1">Cell membrane</location>
    </subcellularLocation>
</comment>
<organism evidence="9 10">
    <name type="scientific">Mycolicibacillus parakoreensis</name>
    <dbReference type="NCBI Taxonomy" id="1069221"/>
    <lineage>
        <taxon>Bacteria</taxon>
        <taxon>Bacillati</taxon>
        <taxon>Actinomycetota</taxon>
        <taxon>Actinomycetes</taxon>
        <taxon>Mycobacteriales</taxon>
        <taxon>Mycobacteriaceae</taxon>
        <taxon>Mycolicibacillus</taxon>
    </lineage>
</organism>
<dbReference type="RefSeq" id="WP_240171037.1">
    <property type="nucleotide sequence ID" value="NZ_CP092365.1"/>
</dbReference>
<evidence type="ECO:0000256" key="6">
    <source>
        <dbReference type="ARBA" id="ARBA00023136"/>
    </source>
</evidence>
<sequence>MRRLAVLTAVAVAGLLGAAAGAAPGAAVGLGAGMLAAVVPFWGRPLWAWAGLWLGRHRTIRWPEAVTATNDRHRGGVRYHRGVAAVAVRVFGRAHSPTLLTGATSARTADVLDLATLAALLRQPLGLAVESISVVRTGSRRATTGSYPAVYDTLIGTPPYAGRRAMWLIIRIAADANVDALRWRTTVGSAAVASAQRIAAALRHTGIRAAVAGAGDIAALDARLTDGALAPRRRGWRALRADTGWLATYRYRPADITTAALEAAWTWRVEHIVQDITVFDDRTVAATVTVATAARPVAPPSVRLVSLPGRQARAVAAHRCGPGPLRDRTPRARLDAPVRLPIGPSGVLLGRLDTGRRLLVPLDDPTLRSRVYLIADDALTKRILIRLAATGARITCHSTDTARWSSLRMPLIALACGPTGPPGTTVGVVDGTVTPAPRPDTVIVVAASAPAPVGPGTVVITQTGPDTVTVATADWHRSVHVDLFRAENRYLGPAPRVPATTGPGG</sequence>
<evidence type="ECO:0000256" key="7">
    <source>
        <dbReference type="SAM" id="SignalP"/>
    </source>
</evidence>